<dbReference type="EC" id="1.5.1.1" evidence="1"/>
<accession>A0ABU2C7E7</accession>
<dbReference type="Proteomes" id="UP001180487">
    <property type="component" value="Unassembled WGS sequence"/>
</dbReference>
<dbReference type="SUPFAM" id="SSF51735">
    <property type="entry name" value="NAD(P)-binding Rossmann-fold domains"/>
    <property type="match status" value="1"/>
</dbReference>
<dbReference type="EMBL" id="JAVDXT010000002">
    <property type="protein sequence ID" value="MDR7377250.1"/>
    <property type="molecule type" value="Genomic_DNA"/>
</dbReference>
<proteinExistence type="predicted"/>
<dbReference type="InterPro" id="IPR003462">
    <property type="entry name" value="ODC_Mu_crystall"/>
</dbReference>
<keyword evidence="2" id="KW-1185">Reference proteome</keyword>
<organism evidence="1 2">
    <name type="scientific">Rhodoferax ferrireducens</name>
    <dbReference type="NCBI Taxonomy" id="192843"/>
    <lineage>
        <taxon>Bacteria</taxon>
        <taxon>Pseudomonadati</taxon>
        <taxon>Pseudomonadota</taxon>
        <taxon>Betaproteobacteria</taxon>
        <taxon>Burkholderiales</taxon>
        <taxon>Comamonadaceae</taxon>
        <taxon>Rhodoferax</taxon>
    </lineage>
</organism>
<evidence type="ECO:0000313" key="1">
    <source>
        <dbReference type="EMBL" id="MDR7377250.1"/>
    </source>
</evidence>
<keyword evidence="1" id="KW-0560">Oxidoreductase</keyword>
<dbReference type="PANTHER" id="PTHR13812:SF19">
    <property type="entry name" value="KETIMINE REDUCTASE MU-CRYSTALLIN"/>
    <property type="match status" value="1"/>
</dbReference>
<name>A0ABU2C7E7_9BURK</name>
<comment type="caution">
    <text evidence="1">The sequence shown here is derived from an EMBL/GenBank/DDBJ whole genome shotgun (WGS) entry which is preliminary data.</text>
</comment>
<dbReference type="InterPro" id="IPR023401">
    <property type="entry name" value="ODC_N"/>
</dbReference>
<dbReference type="PIRSF" id="PIRSF001439">
    <property type="entry name" value="CryM"/>
    <property type="match status" value="1"/>
</dbReference>
<gene>
    <name evidence="1" type="ORF">J2X19_001929</name>
</gene>
<dbReference type="InterPro" id="IPR036291">
    <property type="entry name" value="NAD(P)-bd_dom_sf"/>
</dbReference>
<dbReference type="GO" id="GO:0050241">
    <property type="term" value="F:pyrroline-2-carboxylate reductase activity"/>
    <property type="evidence" value="ECO:0007669"/>
    <property type="project" value="UniProtKB-EC"/>
</dbReference>
<evidence type="ECO:0000313" key="2">
    <source>
        <dbReference type="Proteomes" id="UP001180487"/>
    </source>
</evidence>
<sequence length="309" mass="32181">MQILNAEQTARALPYAQLVPAVAQAARELAQQQIQAPERLVVPMTEGGVLLAMPAVGRDFSVTKLVTVHPRNAAQGLPVIQGEVVVMDTASGRRLALLDGPTVTARRTAAVTLLGIQTLAPHTPKTALLIGTGAQAAAHVDALVEHLGLAQFWIAGRSLQAAQAFCAALQARHPHARATAMAVSEMDNVLPATDLVLALTTSRTPVIPAHIGAQTLAIGVGAFKPDMAEFPPPLLHCRQIVVDDLGGARHEAGDLLQAGVDWAQVRDLSSVLDTPLAPGAAVPVFKTVGQAAWDLAAARVALAAIQRSN</sequence>
<dbReference type="Gene3D" id="3.30.1780.10">
    <property type="entry name" value="ornithine cyclodeaminase, domain 1"/>
    <property type="match status" value="1"/>
</dbReference>
<protein>
    <submittedName>
        <fullName evidence="1">1-piperideine-2-carboxylate/1-pyrroline-2-carboxylate reductase [NAD(P)H]</fullName>
        <ecNumber evidence="1">1.5.1.1</ecNumber>
    </submittedName>
</protein>
<dbReference type="NCBIfam" id="NF005603">
    <property type="entry name" value="PRK07340.1"/>
    <property type="match status" value="1"/>
</dbReference>
<dbReference type="RefSeq" id="WP_310372881.1">
    <property type="nucleotide sequence ID" value="NZ_JAVDXT010000002.1"/>
</dbReference>
<reference evidence="1 2" key="1">
    <citation type="submission" date="2023-07" db="EMBL/GenBank/DDBJ databases">
        <title>Sorghum-associated microbial communities from plants grown in Nebraska, USA.</title>
        <authorList>
            <person name="Schachtman D."/>
        </authorList>
    </citation>
    <scope>NUCLEOTIDE SEQUENCE [LARGE SCALE GENOMIC DNA]</scope>
    <source>
        <strain evidence="1 2">BE313</strain>
    </source>
</reference>
<dbReference type="Pfam" id="PF02423">
    <property type="entry name" value="OCD_Mu_crystall"/>
    <property type="match status" value="1"/>
</dbReference>
<dbReference type="Gene3D" id="3.40.50.720">
    <property type="entry name" value="NAD(P)-binding Rossmann-like Domain"/>
    <property type="match status" value="1"/>
</dbReference>
<dbReference type="PANTHER" id="PTHR13812">
    <property type="entry name" value="KETIMINE REDUCTASE MU-CRYSTALLIN"/>
    <property type="match status" value="1"/>
</dbReference>